<dbReference type="SUPFAM" id="SSF111369">
    <property type="entry name" value="HlyD-like secretion proteins"/>
    <property type="match status" value="1"/>
</dbReference>
<name>A0A518BCG5_9BACT</name>
<dbReference type="AlphaFoldDB" id="A0A518BCG5"/>
<dbReference type="InterPro" id="IPR058792">
    <property type="entry name" value="Beta-barrel_RND_2"/>
</dbReference>
<dbReference type="RefSeq" id="WP_419193029.1">
    <property type="nucleotide sequence ID" value="NZ_CP036279.1"/>
</dbReference>
<dbReference type="PANTHER" id="PTHR30469">
    <property type="entry name" value="MULTIDRUG RESISTANCE PROTEIN MDTA"/>
    <property type="match status" value="1"/>
</dbReference>
<evidence type="ECO:0000313" key="7">
    <source>
        <dbReference type="Proteomes" id="UP000317093"/>
    </source>
</evidence>
<dbReference type="GO" id="GO:0015562">
    <property type="term" value="F:efflux transmembrane transporter activity"/>
    <property type="evidence" value="ECO:0007669"/>
    <property type="project" value="TreeGrafter"/>
</dbReference>
<keyword evidence="2" id="KW-0175">Coiled coil</keyword>
<keyword evidence="3" id="KW-0732">Signal</keyword>
<protein>
    <submittedName>
        <fullName evidence="6">Multidrug resistance protein MdtN</fullName>
    </submittedName>
</protein>
<evidence type="ECO:0000256" key="1">
    <source>
        <dbReference type="ARBA" id="ARBA00009477"/>
    </source>
</evidence>
<comment type="similarity">
    <text evidence="1">Belongs to the membrane fusion protein (MFP) (TC 8.A.1) family.</text>
</comment>
<evidence type="ECO:0000313" key="6">
    <source>
        <dbReference type="EMBL" id="QDU64647.1"/>
    </source>
</evidence>
<feature type="chain" id="PRO_5021906896" evidence="3">
    <location>
        <begin position="26"/>
        <end position="386"/>
    </location>
</feature>
<sequence precursor="true">MPSPIHRVTPLAILVIVALSTTTLAQPTAHVRTAKVLKEKVQEHQRVTGTLRALSRGNVAGLEDGRVTEVTVREGAHVKKGDVLARIDDRRLEAMLHESEAMYATTEALITQREAEEMKANQDVGRARLLFEKKAFSPEELDHATAEYKIAEAQLNAAKRQLHQIKSQQELLRIRLDDTVIRAPFDGRIVERHTEPGEWLRAGDPIVTLVSTGKIDAWLEVPERYSESLSRDVNDVFVSIAATGERVPAIQTKRIPQVHPRTRTFSFVVELDDQEGELTTGMSVTAWIPTGTKAPRLTIPRSAIIRSDRRAYVFKAAPDGESGHTAVQTPVTVLFESGDRAAIESGNLQEGDFVIVEGNERIIPGSRVEFTYQPGQEPQLATLKDR</sequence>
<feature type="domain" description="CusB-like beta-barrel" evidence="4">
    <location>
        <begin position="220"/>
        <end position="286"/>
    </location>
</feature>
<evidence type="ECO:0000259" key="5">
    <source>
        <dbReference type="Pfam" id="PF25973"/>
    </source>
</evidence>
<dbReference type="Gene3D" id="2.40.50.100">
    <property type="match status" value="1"/>
</dbReference>
<reference evidence="6 7" key="1">
    <citation type="submission" date="2019-02" db="EMBL/GenBank/DDBJ databases">
        <title>Deep-cultivation of Planctomycetes and their phenomic and genomic characterization uncovers novel biology.</title>
        <authorList>
            <person name="Wiegand S."/>
            <person name="Jogler M."/>
            <person name="Boedeker C."/>
            <person name="Pinto D."/>
            <person name="Vollmers J."/>
            <person name="Rivas-Marin E."/>
            <person name="Kohn T."/>
            <person name="Peeters S.H."/>
            <person name="Heuer A."/>
            <person name="Rast P."/>
            <person name="Oberbeckmann S."/>
            <person name="Bunk B."/>
            <person name="Jeske O."/>
            <person name="Meyerdierks A."/>
            <person name="Storesund J.E."/>
            <person name="Kallscheuer N."/>
            <person name="Luecker S."/>
            <person name="Lage O.M."/>
            <person name="Pohl T."/>
            <person name="Merkel B.J."/>
            <person name="Hornburger P."/>
            <person name="Mueller R.-W."/>
            <person name="Bruemmer F."/>
            <person name="Labrenz M."/>
            <person name="Spormann A.M."/>
            <person name="Op den Camp H."/>
            <person name="Overmann J."/>
            <person name="Amann R."/>
            <person name="Jetten M.S.M."/>
            <person name="Mascher T."/>
            <person name="Medema M.H."/>
            <person name="Devos D.P."/>
            <person name="Kaster A.-K."/>
            <person name="Ovreas L."/>
            <person name="Rohde M."/>
            <person name="Galperin M.Y."/>
            <person name="Jogler C."/>
        </authorList>
    </citation>
    <scope>NUCLEOTIDE SEQUENCE [LARGE SCALE GENOMIC DNA]</scope>
    <source>
        <strain evidence="6 7">Pan216</strain>
    </source>
</reference>
<dbReference type="GO" id="GO:1990281">
    <property type="term" value="C:efflux pump complex"/>
    <property type="evidence" value="ECO:0007669"/>
    <property type="project" value="TreeGrafter"/>
</dbReference>
<feature type="signal peptide" evidence="3">
    <location>
        <begin position="1"/>
        <end position="25"/>
    </location>
</feature>
<gene>
    <name evidence="6" type="primary">mdtN_3</name>
    <name evidence="6" type="ORF">Pan216_55380</name>
</gene>
<dbReference type="Pfam" id="PF25954">
    <property type="entry name" value="Beta-barrel_RND_2"/>
    <property type="match status" value="1"/>
</dbReference>
<dbReference type="Pfam" id="PF25973">
    <property type="entry name" value="BSH_CzcB"/>
    <property type="match status" value="1"/>
</dbReference>
<dbReference type="Gene3D" id="2.40.30.170">
    <property type="match status" value="1"/>
</dbReference>
<organism evidence="6 7">
    <name type="scientific">Kolteria novifilia</name>
    <dbReference type="NCBI Taxonomy" id="2527975"/>
    <lineage>
        <taxon>Bacteria</taxon>
        <taxon>Pseudomonadati</taxon>
        <taxon>Planctomycetota</taxon>
        <taxon>Planctomycetia</taxon>
        <taxon>Kolteriales</taxon>
        <taxon>Kolteriaceae</taxon>
        <taxon>Kolteria</taxon>
    </lineage>
</organism>
<evidence type="ECO:0000256" key="2">
    <source>
        <dbReference type="SAM" id="Coils"/>
    </source>
</evidence>
<dbReference type="InterPro" id="IPR006143">
    <property type="entry name" value="RND_pump_MFP"/>
</dbReference>
<dbReference type="EMBL" id="CP036279">
    <property type="protein sequence ID" value="QDU64647.1"/>
    <property type="molecule type" value="Genomic_DNA"/>
</dbReference>
<dbReference type="Proteomes" id="UP000317093">
    <property type="component" value="Chromosome"/>
</dbReference>
<dbReference type="Gene3D" id="1.10.287.470">
    <property type="entry name" value="Helix hairpin bin"/>
    <property type="match status" value="1"/>
</dbReference>
<dbReference type="PANTHER" id="PTHR30469:SF15">
    <property type="entry name" value="HLYD FAMILY OF SECRETION PROTEINS"/>
    <property type="match status" value="1"/>
</dbReference>
<dbReference type="NCBIfam" id="TIGR01730">
    <property type="entry name" value="RND_mfp"/>
    <property type="match status" value="1"/>
</dbReference>
<keyword evidence="7" id="KW-1185">Reference proteome</keyword>
<dbReference type="InterPro" id="IPR058647">
    <property type="entry name" value="BSH_CzcB-like"/>
</dbReference>
<proteinExistence type="inferred from homology"/>
<accession>A0A518BCG5</accession>
<evidence type="ECO:0000256" key="3">
    <source>
        <dbReference type="SAM" id="SignalP"/>
    </source>
</evidence>
<dbReference type="KEGG" id="knv:Pan216_55380"/>
<evidence type="ECO:0000259" key="4">
    <source>
        <dbReference type="Pfam" id="PF25954"/>
    </source>
</evidence>
<feature type="coiled-coil region" evidence="2">
    <location>
        <begin position="141"/>
        <end position="175"/>
    </location>
</feature>
<dbReference type="Gene3D" id="2.40.420.20">
    <property type="match status" value="1"/>
</dbReference>
<feature type="domain" description="CzcB-like barrel-sandwich hybrid" evidence="5">
    <location>
        <begin position="64"/>
        <end position="209"/>
    </location>
</feature>